<comment type="caution">
    <text evidence="2">The sequence shown here is derived from an EMBL/GenBank/DDBJ whole genome shotgun (WGS) entry which is preliminary data.</text>
</comment>
<gene>
    <name evidence="2" type="ORF">GWI33_014952</name>
</gene>
<reference evidence="2" key="1">
    <citation type="submission" date="2020-08" db="EMBL/GenBank/DDBJ databases">
        <title>Genome sequencing and assembly of the red palm weevil Rhynchophorus ferrugineus.</title>
        <authorList>
            <person name="Dias G.B."/>
            <person name="Bergman C.M."/>
            <person name="Manee M."/>
        </authorList>
    </citation>
    <scope>NUCLEOTIDE SEQUENCE</scope>
    <source>
        <strain evidence="2">AA-2017</strain>
        <tissue evidence="2">Whole larva</tissue>
    </source>
</reference>
<name>A0A834I0M4_RHYFE</name>
<accession>A0A834I0M4</accession>
<dbReference type="EMBL" id="JAACXV010013802">
    <property type="protein sequence ID" value="KAF7272240.1"/>
    <property type="molecule type" value="Genomic_DNA"/>
</dbReference>
<evidence type="ECO:0000256" key="1">
    <source>
        <dbReference type="SAM" id="MobiDB-lite"/>
    </source>
</evidence>
<evidence type="ECO:0000313" key="2">
    <source>
        <dbReference type="EMBL" id="KAF7272240.1"/>
    </source>
</evidence>
<dbReference type="AlphaFoldDB" id="A0A834I0M4"/>
<dbReference type="Proteomes" id="UP000625711">
    <property type="component" value="Unassembled WGS sequence"/>
</dbReference>
<feature type="compositionally biased region" description="Basic and acidic residues" evidence="1">
    <location>
        <begin position="26"/>
        <end position="38"/>
    </location>
</feature>
<proteinExistence type="predicted"/>
<feature type="region of interest" description="Disordered" evidence="1">
    <location>
        <begin position="17"/>
        <end position="51"/>
    </location>
</feature>
<sequence>MLKLPKSYHFTCHVTDGDGYDWTGSDTRHFHPRSESRKSVKKSRPSSPASGSIRLILSETERVNRRLRTVGEDEKGEIRKFIMLFCGFLPYLQRGLSTFY</sequence>
<evidence type="ECO:0000313" key="3">
    <source>
        <dbReference type="Proteomes" id="UP000625711"/>
    </source>
</evidence>
<protein>
    <submittedName>
        <fullName evidence="2">Uncharacterized protein</fullName>
    </submittedName>
</protein>
<keyword evidence="3" id="KW-1185">Reference proteome</keyword>
<organism evidence="2 3">
    <name type="scientific">Rhynchophorus ferrugineus</name>
    <name type="common">Red palm weevil</name>
    <name type="synonym">Curculio ferrugineus</name>
    <dbReference type="NCBI Taxonomy" id="354439"/>
    <lineage>
        <taxon>Eukaryota</taxon>
        <taxon>Metazoa</taxon>
        <taxon>Ecdysozoa</taxon>
        <taxon>Arthropoda</taxon>
        <taxon>Hexapoda</taxon>
        <taxon>Insecta</taxon>
        <taxon>Pterygota</taxon>
        <taxon>Neoptera</taxon>
        <taxon>Endopterygota</taxon>
        <taxon>Coleoptera</taxon>
        <taxon>Polyphaga</taxon>
        <taxon>Cucujiformia</taxon>
        <taxon>Curculionidae</taxon>
        <taxon>Dryophthorinae</taxon>
        <taxon>Rhynchophorus</taxon>
    </lineage>
</organism>